<dbReference type="EMBL" id="JBITLV010000001">
    <property type="protein sequence ID" value="MFI7585929.1"/>
    <property type="molecule type" value="Genomic_DNA"/>
</dbReference>
<protein>
    <submittedName>
        <fullName evidence="1">TIGR04255 family protein</fullName>
    </submittedName>
</protein>
<dbReference type="NCBIfam" id="TIGR04255">
    <property type="entry name" value="sporadTIGR04255"/>
    <property type="match status" value="1"/>
</dbReference>
<dbReference type="Proteomes" id="UP001612915">
    <property type="component" value="Unassembled WGS sequence"/>
</dbReference>
<name>A0ABW8AHU4_9ACTN</name>
<proteinExistence type="predicted"/>
<sequence length="259" mass="28822">MEQLPQKPLVEALLEIRWALQPSEVEGNLRDPGFPLMVGSFQERVKDLYPHYERLPAADFPDDMTPYVVKHRFRTGPNQWPVVQVGPGIVSLNFTSEYSWEIFAERAARVVADLRDAYSRHVESPLRPNNLMLRFINSIPNSADEPGMKFLAEKLHISVSLPAVFQPASSKATLTFAPDVDDAYGSSGVIGVGSGINQGQPIIGLELQVVCSDSDLMPDLDEVGNWLDSAHQSIETWFFALIDGELLDGFRKLDQEVLG</sequence>
<comment type="caution">
    <text evidence="1">The sequence shown here is derived from an EMBL/GenBank/DDBJ whole genome shotgun (WGS) entry which is preliminary data.</text>
</comment>
<keyword evidence="2" id="KW-1185">Reference proteome</keyword>
<gene>
    <name evidence="1" type="ORF">ACIB24_02500</name>
</gene>
<evidence type="ECO:0000313" key="2">
    <source>
        <dbReference type="Proteomes" id="UP001612915"/>
    </source>
</evidence>
<evidence type="ECO:0000313" key="1">
    <source>
        <dbReference type="EMBL" id="MFI7585929.1"/>
    </source>
</evidence>
<dbReference type="InterPro" id="IPR026349">
    <property type="entry name" value="CHP04255"/>
</dbReference>
<dbReference type="RefSeq" id="WP_398274673.1">
    <property type="nucleotide sequence ID" value="NZ_JBITLV010000001.1"/>
</dbReference>
<reference evidence="1 2" key="1">
    <citation type="submission" date="2024-10" db="EMBL/GenBank/DDBJ databases">
        <title>The Natural Products Discovery Center: Release of the First 8490 Sequenced Strains for Exploring Actinobacteria Biosynthetic Diversity.</title>
        <authorList>
            <person name="Kalkreuter E."/>
            <person name="Kautsar S.A."/>
            <person name="Yang D."/>
            <person name="Bader C.D."/>
            <person name="Teijaro C.N."/>
            <person name="Fluegel L."/>
            <person name="Davis C.M."/>
            <person name="Simpson J.R."/>
            <person name="Lauterbach L."/>
            <person name="Steele A.D."/>
            <person name="Gui C."/>
            <person name="Meng S."/>
            <person name="Li G."/>
            <person name="Viehrig K."/>
            <person name="Ye F."/>
            <person name="Su P."/>
            <person name="Kiefer A.F."/>
            <person name="Nichols A."/>
            <person name="Cepeda A.J."/>
            <person name="Yan W."/>
            <person name="Fan B."/>
            <person name="Jiang Y."/>
            <person name="Adhikari A."/>
            <person name="Zheng C.-J."/>
            <person name="Schuster L."/>
            <person name="Cowan T.M."/>
            <person name="Smanski M.J."/>
            <person name="Chevrette M.G."/>
            <person name="De Carvalho L.P.S."/>
            <person name="Shen B."/>
        </authorList>
    </citation>
    <scope>NUCLEOTIDE SEQUENCE [LARGE SCALE GENOMIC DNA]</scope>
    <source>
        <strain evidence="1 2">NPDC049639</strain>
    </source>
</reference>
<accession>A0ABW8AHU4</accession>
<organism evidence="1 2">
    <name type="scientific">Spongisporangium articulatum</name>
    <dbReference type="NCBI Taxonomy" id="3362603"/>
    <lineage>
        <taxon>Bacteria</taxon>
        <taxon>Bacillati</taxon>
        <taxon>Actinomycetota</taxon>
        <taxon>Actinomycetes</taxon>
        <taxon>Kineosporiales</taxon>
        <taxon>Kineosporiaceae</taxon>
        <taxon>Spongisporangium</taxon>
    </lineage>
</organism>